<comment type="caution">
    <text evidence="2">The sequence shown here is derived from an EMBL/GenBank/DDBJ whole genome shotgun (WGS) entry which is preliminary data.</text>
</comment>
<keyword evidence="1" id="KW-0812">Transmembrane</keyword>
<keyword evidence="1" id="KW-0472">Membrane</keyword>
<evidence type="ECO:0000256" key="1">
    <source>
        <dbReference type="SAM" id="Phobius"/>
    </source>
</evidence>
<proteinExistence type="predicted"/>
<name>B1BUA1_CLOPF</name>
<evidence type="ECO:0008006" key="4">
    <source>
        <dbReference type="Google" id="ProtNLM"/>
    </source>
</evidence>
<dbReference type="AlphaFoldDB" id="B1BUA1"/>
<dbReference type="EMBL" id="ABDW01000018">
    <property type="protein sequence ID" value="EDT14717.1"/>
    <property type="molecule type" value="Genomic_DNA"/>
</dbReference>
<evidence type="ECO:0000313" key="2">
    <source>
        <dbReference type="EMBL" id="EDT14717.1"/>
    </source>
</evidence>
<feature type="transmembrane region" description="Helical" evidence="1">
    <location>
        <begin position="36"/>
        <end position="52"/>
    </location>
</feature>
<gene>
    <name evidence="2" type="ORF">AC3_1429</name>
</gene>
<protein>
    <recommendedName>
        <fullName evidence="4">Phage exported protein</fullName>
    </recommendedName>
</protein>
<evidence type="ECO:0000313" key="3">
    <source>
        <dbReference type="Proteomes" id="UP000005337"/>
    </source>
</evidence>
<organism evidence="2 3">
    <name type="scientific">Clostridium perfringens E str. JGS1987</name>
    <dbReference type="NCBI Taxonomy" id="451755"/>
    <lineage>
        <taxon>Bacteria</taxon>
        <taxon>Bacillati</taxon>
        <taxon>Bacillota</taxon>
        <taxon>Clostridia</taxon>
        <taxon>Eubacteriales</taxon>
        <taxon>Clostridiaceae</taxon>
        <taxon>Clostridium</taxon>
    </lineage>
</organism>
<sequence>MKYLDLITKLLSIKRIIAFMLTSVFCYMAMVGEIKSTEYITIFATVIAFYFGQSLASRSNNKQGLGE</sequence>
<accession>B1BUA1</accession>
<dbReference type="RefSeq" id="WP_003464128.1">
    <property type="nucleotide sequence ID" value="NZ_ABDW01000018.1"/>
</dbReference>
<dbReference type="Proteomes" id="UP000005337">
    <property type="component" value="Unassembled WGS sequence"/>
</dbReference>
<reference evidence="2 3" key="1">
    <citation type="submission" date="2007-07" db="EMBL/GenBank/DDBJ databases">
        <title>Annotation of Clostridium perfringens E str. JGS1987.</title>
        <authorList>
            <person name="Paulsen I."/>
            <person name="Sebastian Y."/>
        </authorList>
    </citation>
    <scope>NUCLEOTIDE SEQUENCE [LARGE SCALE GENOMIC DNA]</scope>
    <source>
        <strain evidence="3">E str. JGS1987</strain>
    </source>
</reference>
<keyword evidence="1" id="KW-1133">Transmembrane helix</keyword>
<feature type="transmembrane region" description="Helical" evidence="1">
    <location>
        <begin position="12"/>
        <end position="30"/>
    </location>
</feature>